<proteinExistence type="predicted"/>
<sequence>MPKSKKSAAALEKRRLKDAISNNEIKYALRVLQSKIPYVQGKENLSKQKTLLLSIMYIRYLENILQQDSQTGSGPTNLPDFSKTVCVVLAQRNDHRERGKKELEMKKENNDAGTPLPLSEKFLHLESLPNCNQQFPRDGSNFSFFVDSYVNYNNFYIPPFDYSFTY</sequence>
<organism evidence="2">
    <name type="scientific">Caenorhabditis remanei</name>
    <name type="common">Caenorhabditis vulgaris</name>
    <dbReference type="NCBI Taxonomy" id="31234"/>
    <lineage>
        <taxon>Eukaryota</taxon>
        <taxon>Metazoa</taxon>
        <taxon>Ecdysozoa</taxon>
        <taxon>Nematoda</taxon>
        <taxon>Chromadorea</taxon>
        <taxon>Rhabditida</taxon>
        <taxon>Rhabditina</taxon>
        <taxon>Rhabditomorpha</taxon>
        <taxon>Rhabditoidea</taxon>
        <taxon>Rhabditidae</taxon>
        <taxon>Peloderinae</taxon>
        <taxon>Caenorhabditis</taxon>
    </lineage>
</organism>
<reference evidence="1" key="1">
    <citation type="submission" date="2007-07" db="EMBL/GenBank/DDBJ databases">
        <title>PCAP assembly of the Caenorhabditis remanei genome.</title>
        <authorList>
            <consortium name="The Caenorhabditis remanei Sequencing Consortium"/>
            <person name="Wilson R.K."/>
        </authorList>
    </citation>
    <scope>NUCLEOTIDE SEQUENCE [LARGE SCALE GENOMIC DNA]</scope>
    <source>
        <strain evidence="1">PB4641</strain>
    </source>
</reference>
<evidence type="ECO:0000313" key="1">
    <source>
        <dbReference type="EMBL" id="EFP10130.1"/>
    </source>
</evidence>
<dbReference type="AlphaFoldDB" id="E3MVF3"/>
<dbReference type="Proteomes" id="UP000008281">
    <property type="component" value="Unassembled WGS sequence"/>
</dbReference>
<dbReference type="OrthoDB" id="10055449at2759"/>
<dbReference type="HOGENOM" id="CLU_1604287_0_0_1"/>
<evidence type="ECO:0000313" key="2">
    <source>
        <dbReference type="Proteomes" id="UP000008281"/>
    </source>
</evidence>
<dbReference type="SUPFAM" id="SSF47459">
    <property type="entry name" value="HLH, helix-loop-helix DNA-binding domain"/>
    <property type="match status" value="1"/>
</dbReference>
<dbReference type="Gene3D" id="4.10.280.10">
    <property type="entry name" value="Helix-loop-helix DNA-binding domain"/>
    <property type="match status" value="1"/>
</dbReference>
<dbReference type="CTD" id="9826172"/>
<dbReference type="KEGG" id="crq:GCK72_007131"/>
<name>E3MVF3_CAERE</name>
<dbReference type="GO" id="GO:0046983">
    <property type="term" value="F:protein dimerization activity"/>
    <property type="evidence" value="ECO:0007669"/>
    <property type="project" value="InterPro"/>
</dbReference>
<dbReference type="EMBL" id="DS268482">
    <property type="protein sequence ID" value="EFP10130.1"/>
    <property type="molecule type" value="Genomic_DNA"/>
</dbReference>
<gene>
    <name evidence="1" type="ORF">CRE_24609</name>
</gene>
<dbReference type="InterPro" id="IPR036638">
    <property type="entry name" value="HLH_DNA-bd_sf"/>
</dbReference>
<dbReference type="GeneID" id="9826172"/>
<accession>E3MVF3</accession>
<protein>
    <submittedName>
        <fullName evidence="1">Uncharacterized protein</fullName>
    </submittedName>
</protein>
<keyword evidence="2" id="KW-1185">Reference proteome</keyword>
<dbReference type="RefSeq" id="XP_003099910.2">
    <property type="nucleotide sequence ID" value="XM_003099862.2"/>
</dbReference>